<reference evidence="3" key="1">
    <citation type="journal article" date="2023" name="Mol. Phylogenet. Evol.">
        <title>Genome-scale phylogeny and comparative genomics of the fungal order Sordariales.</title>
        <authorList>
            <person name="Hensen N."/>
            <person name="Bonometti L."/>
            <person name="Westerberg I."/>
            <person name="Brannstrom I.O."/>
            <person name="Guillou S."/>
            <person name="Cros-Aarteil S."/>
            <person name="Calhoun S."/>
            <person name="Haridas S."/>
            <person name="Kuo A."/>
            <person name="Mondo S."/>
            <person name="Pangilinan J."/>
            <person name="Riley R."/>
            <person name="LaButti K."/>
            <person name="Andreopoulos B."/>
            <person name="Lipzen A."/>
            <person name="Chen C."/>
            <person name="Yan M."/>
            <person name="Daum C."/>
            <person name="Ng V."/>
            <person name="Clum A."/>
            <person name="Steindorff A."/>
            <person name="Ohm R.A."/>
            <person name="Martin F."/>
            <person name="Silar P."/>
            <person name="Natvig D.O."/>
            <person name="Lalanne C."/>
            <person name="Gautier V."/>
            <person name="Ament-Velasquez S.L."/>
            <person name="Kruys A."/>
            <person name="Hutchinson M.I."/>
            <person name="Powell A.J."/>
            <person name="Barry K."/>
            <person name="Miller A.N."/>
            <person name="Grigoriev I.V."/>
            <person name="Debuchy R."/>
            <person name="Gladieux P."/>
            <person name="Hiltunen Thoren M."/>
            <person name="Johannesson H."/>
        </authorList>
    </citation>
    <scope>NUCLEOTIDE SEQUENCE [LARGE SCALE GENOMIC DNA]</scope>
    <source>
        <strain evidence="3">CBS 284.82</strain>
    </source>
</reference>
<dbReference type="Gene3D" id="1.10.510.10">
    <property type="entry name" value="Transferase(Phosphotransferase) domain 1"/>
    <property type="match status" value="1"/>
</dbReference>
<protein>
    <recommendedName>
        <fullName evidence="1">Protein kinase domain-containing protein</fullName>
    </recommendedName>
</protein>
<keyword evidence="3" id="KW-1185">Reference proteome</keyword>
<dbReference type="InterPro" id="IPR000719">
    <property type="entry name" value="Prot_kinase_dom"/>
</dbReference>
<sequence length="592" mass="67371">MELNSASIHDVIHPTAAFSQSPALAKHRATAPSEGVPWDESQLNPKNRLDSLELPLQPLFRIDGCTGLGTQYYAVPLTSPEMPPLRFDVFIPEVAVASPILRELLNLNLAFHTKDAPRLRRLGISSYIVRALQTWITESGPDTYSTLSEALPFGSRIIFEALHFDIHKTRISVVPTYYVERQLLGVAKLDESLGVAPELIPPAVDIMSLSIVQELQDSVCLVRKRGCNRNDEPDTLWIFKAMTSSTKYLFVELRNLLLMEPHPNVISRPEYLVTKRCLFGGKTAVVGFLLPFHKHGSVRDILPLMRIHGRLQLEQQLRWAMQLTSAVEHIRARGRMFYPDLRLDNILFSASHDIVMVDFEQRGVWCEFAAPEVNAVEYVRILASDELDEANPTIPEESRTHFAAVLNRLLPDWEALQACENYSTARPHGYSNYNIPWLALDEVEQEAAMVYMLGRVLWCIFEGQSAPQKAAVWQSYRYEPDIEFPAFRLTPSGLRALIDRCTRGRRDVLSRLVIRQGSRLVLRNRERSNAEEVLGVARDWWRAEVKAAEEFLSMREERKASGTWDGNHFGRPKLGEVLAELKRFHEEVAKEG</sequence>
<evidence type="ECO:0000313" key="2">
    <source>
        <dbReference type="EMBL" id="KAK4042424.1"/>
    </source>
</evidence>
<dbReference type="InterPro" id="IPR011009">
    <property type="entry name" value="Kinase-like_dom_sf"/>
</dbReference>
<evidence type="ECO:0000313" key="3">
    <source>
        <dbReference type="Proteomes" id="UP001303115"/>
    </source>
</evidence>
<dbReference type="Proteomes" id="UP001303115">
    <property type="component" value="Unassembled WGS sequence"/>
</dbReference>
<accession>A0AAN6STC9</accession>
<comment type="caution">
    <text evidence="2">The sequence shown here is derived from an EMBL/GenBank/DDBJ whole genome shotgun (WGS) entry which is preliminary data.</text>
</comment>
<name>A0AAN6STC9_9PEZI</name>
<dbReference type="SUPFAM" id="SSF56112">
    <property type="entry name" value="Protein kinase-like (PK-like)"/>
    <property type="match status" value="1"/>
</dbReference>
<evidence type="ECO:0000259" key="1">
    <source>
        <dbReference type="PROSITE" id="PS50011"/>
    </source>
</evidence>
<dbReference type="PROSITE" id="PS50011">
    <property type="entry name" value="PROTEIN_KINASE_DOM"/>
    <property type="match status" value="1"/>
</dbReference>
<organism evidence="2 3">
    <name type="scientific">Parachaetomium inaequale</name>
    <dbReference type="NCBI Taxonomy" id="2588326"/>
    <lineage>
        <taxon>Eukaryota</taxon>
        <taxon>Fungi</taxon>
        <taxon>Dikarya</taxon>
        <taxon>Ascomycota</taxon>
        <taxon>Pezizomycotina</taxon>
        <taxon>Sordariomycetes</taxon>
        <taxon>Sordariomycetidae</taxon>
        <taxon>Sordariales</taxon>
        <taxon>Chaetomiaceae</taxon>
        <taxon>Parachaetomium</taxon>
    </lineage>
</organism>
<dbReference type="EMBL" id="MU854341">
    <property type="protein sequence ID" value="KAK4042424.1"/>
    <property type="molecule type" value="Genomic_DNA"/>
</dbReference>
<feature type="domain" description="Protein kinase" evidence="1">
    <location>
        <begin position="178"/>
        <end position="552"/>
    </location>
</feature>
<gene>
    <name evidence="2" type="ORF">C8A01DRAFT_13975</name>
</gene>
<dbReference type="GO" id="GO:0004672">
    <property type="term" value="F:protein kinase activity"/>
    <property type="evidence" value="ECO:0007669"/>
    <property type="project" value="InterPro"/>
</dbReference>
<dbReference type="AlphaFoldDB" id="A0AAN6STC9"/>
<dbReference type="GO" id="GO:0005524">
    <property type="term" value="F:ATP binding"/>
    <property type="evidence" value="ECO:0007669"/>
    <property type="project" value="InterPro"/>
</dbReference>
<proteinExistence type="predicted"/>